<gene>
    <name evidence="2" type="ORF">AVEN_194155_1</name>
</gene>
<feature type="domain" description="JmjC" evidence="1">
    <location>
        <begin position="1"/>
        <end position="86"/>
    </location>
</feature>
<dbReference type="InterPro" id="IPR003347">
    <property type="entry name" value="JmjC_dom"/>
</dbReference>
<dbReference type="OrthoDB" id="47172at2759"/>
<evidence type="ECO:0000313" key="3">
    <source>
        <dbReference type="Proteomes" id="UP000499080"/>
    </source>
</evidence>
<name>A0A4Y2BQ81_ARAVE</name>
<proteinExistence type="predicted"/>
<dbReference type="EMBL" id="BGPR01236146">
    <property type="protein sequence ID" value="GBL93436.1"/>
    <property type="molecule type" value="Genomic_DNA"/>
</dbReference>
<comment type="caution">
    <text evidence="2">The sequence shown here is derived from an EMBL/GenBank/DDBJ whole genome shotgun (WGS) entry which is preliminary data.</text>
</comment>
<dbReference type="Pfam" id="PF13621">
    <property type="entry name" value="Cupin_8"/>
    <property type="match status" value="1"/>
</dbReference>
<dbReference type="InterPro" id="IPR014710">
    <property type="entry name" value="RmlC-like_jellyroll"/>
</dbReference>
<dbReference type="Proteomes" id="UP000499080">
    <property type="component" value="Unassembled WGS sequence"/>
</dbReference>
<protein>
    <recommendedName>
        <fullName evidence="1">JmjC domain-containing protein</fullName>
    </recommendedName>
</protein>
<dbReference type="PANTHER" id="PTHR12461:SF104">
    <property type="entry name" value="TRNA WYBUTOSINE-SYNTHESIZING PROTEIN 5"/>
    <property type="match status" value="1"/>
</dbReference>
<dbReference type="PANTHER" id="PTHR12461">
    <property type="entry name" value="HYPOXIA-INDUCIBLE FACTOR 1 ALPHA INHIBITOR-RELATED"/>
    <property type="match status" value="1"/>
</dbReference>
<sequence>MDNALIQVKGSKHAVLFPPTDALNLYLNGDKSEVLDIENPDFDRFPRFKNVSWHECCLLPGDVLHIPGKYPLSKYIGDLDTSGSLD</sequence>
<evidence type="ECO:0000259" key="1">
    <source>
        <dbReference type="PROSITE" id="PS51184"/>
    </source>
</evidence>
<dbReference type="GO" id="GO:0000049">
    <property type="term" value="F:tRNA binding"/>
    <property type="evidence" value="ECO:0007669"/>
    <property type="project" value="TreeGrafter"/>
</dbReference>
<reference evidence="2 3" key="1">
    <citation type="journal article" date="2019" name="Sci. Rep.">
        <title>Orb-weaving spider Araneus ventricosus genome elucidates the spidroin gene catalogue.</title>
        <authorList>
            <person name="Kono N."/>
            <person name="Nakamura H."/>
            <person name="Ohtoshi R."/>
            <person name="Moran D.A.P."/>
            <person name="Shinohara A."/>
            <person name="Yoshida Y."/>
            <person name="Fujiwara M."/>
            <person name="Mori M."/>
            <person name="Tomita M."/>
            <person name="Arakawa K."/>
        </authorList>
    </citation>
    <scope>NUCLEOTIDE SEQUENCE [LARGE SCALE GENOMIC DNA]</scope>
</reference>
<organism evidence="2 3">
    <name type="scientific">Araneus ventricosus</name>
    <name type="common">Orbweaver spider</name>
    <name type="synonym">Epeira ventricosa</name>
    <dbReference type="NCBI Taxonomy" id="182803"/>
    <lineage>
        <taxon>Eukaryota</taxon>
        <taxon>Metazoa</taxon>
        <taxon>Ecdysozoa</taxon>
        <taxon>Arthropoda</taxon>
        <taxon>Chelicerata</taxon>
        <taxon>Arachnida</taxon>
        <taxon>Araneae</taxon>
        <taxon>Araneomorphae</taxon>
        <taxon>Entelegynae</taxon>
        <taxon>Araneoidea</taxon>
        <taxon>Araneidae</taxon>
        <taxon>Araneus</taxon>
    </lineage>
</organism>
<dbReference type="AlphaFoldDB" id="A0A4Y2BQ81"/>
<dbReference type="GO" id="GO:0031591">
    <property type="term" value="P:wybutosine biosynthetic process"/>
    <property type="evidence" value="ECO:0007669"/>
    <property type="project" value="TreeGrafter"/>
</dbReference>
<evidence type="ECO:0000313" key="2">
    <source>
        <dbReference type="EMBL" id="GBL93436.1"/>
    </source>
</evidence>
<dbReference type="InterPro" id="IPR041667">
    <property type="entry name" value="Cupin_8"/>
</dbReference>
<keyword evidence="3" id="KW-1185">Reference proteome</keyword>
<dbReference type="Gene3D" id="2.60.120.10">
    <property type="entry name" value="Jelly Rolls"/>
    <property type="match status" value="1"/>
</dbReference>
<dbReference type="SUPFAM" id="SSF51197">
    <property type="entry name" value="Clavaminate synthase-like"/>
    <property type="match status" value="1"/>
</dbReference>
<accession>A0A4Y2BQ81</accession>
<dbReference type="PROSITE" id="PS51184">
    <property type="entry name" value="JMJC"/>
    <property type="match status" value="1"/>
</dbReference>